<dbReference type="GO" id="GO:0003729">
    <property type="term" value="F:mRNA binding"/>
    <property type="evidence" value="ECO:0007669"/>
    <property type="project" value="InterPro"/>
</dbReference>
<dbReference type="GO" id="GO:0005685">
    <property type="term" value="C:U1 snRNP"/>
    <property type="evidence" value="ECO:0007669"/>
    <property type="project" value="InterPro"/>
</dbReference>
<gene>
    <name evidence="3" type="ORF">AFUS01_LOCUS33104</name>
</gene>
<organism evidence="3 4">
    <name type="scientific">Allacma fusca</name>
    <dbReference type="NCBI Taxonomy" id="39272"/>
    <lineage>
        <taxon>Eukaryota</taxon>
        <taxon>Metazoa</taxon>
        <taxon>Ecdysozoa</taxon>
        <taxon>Arthropoda</taxon>
        <taxon>Hexapoda</taxon>
        <taxon>Collembola</taxon>
        <taxon>Symphypleona</taxon>
        <taxon>Sminthuridae</taxon>
        <taxon>Allacma</taxon>
    </lineage>
</organism>
<feature type="compositionally biased region" description="Basic residues" evidence="2">
    <location>
        <begin position="380"/>
        <end position="401"/>
    </location>
</feature>
<dbReference type="GO" id="GO:0006376">
    <property type="term" value="P:mRNA splice site recognition"/>
    <property type="evidence" value="ECO:0007669"/>
    <property type="project" value="InterPro"/>
</dbReference>
<dbReference type="Proteomes" id="UP000708208">
    <property type="component" value="Unassembled WGS sequence"/>
</dbReference>
<evidence type="ECO:0008006" key="5">
    <source>
        <dbReference type="Google" id="ProtNLM"/>
    </source>
</evidence>
<feature type="compositionally biased region" description="Basic and acidic residues" evidence="2">
    <location>
        <begin position="286"/>
        <end position="336"/>
    </location>
</feature>
<feature type="compositionally biased region" description="Basic residues" evidence="2">
    <location>
        <begin position="337"/>
        <end position="350"/>
    </location>
</feature>
<feature type="compositionally biased region" description="Basic and acidic residues" evidence="2">
    <location>
        <begin position="252"/>
        <end position="273"/>
    </location>
</feature>
<evidence type="ECO:0000256" key="2">
    <source>
        <dbReference type="SAM" id="MobiDB-lite"/>
    </source>
</evidence>
<evidence type="ECO:0000256" key="1">
    <source>
        <dbReference type="ARBA" id="ARBA00005655"/>
    </source>
</evidence>
<dbReference type="PANTHER" id="PTHR12375">
    <property type="entry name" value="RNA-BINDING PROTEIN LUC7-RELATED"/>
    <property type="match status" value="1"/>
</dbReference>
<name>A0A8J2PIB7_9HEXA</name>
<comment type="similarity">
    <text evidence="1">Belongs to the Luc7 family.</text>
</comment>
<evidence type="ECO:0000313" key="4">
    <source>
        <dbReference type="Proteomes" id="UP000708208"/>
    </source>
</evidence>
<accession>A0A8J2PIB7</accession>
<keyword evidence="4" id="KW-1185">Reference proteome</keyword>
<dbReference type="EMBL" id="CAJVCH010527687">
    <property type="protein sequence ID" value="CAG7822854.1"/>
    <property type="molecule type" value="Genomic_DNA"/>
</dbReference>
<feature type="region of interest" description="Disordered" evidence="2">
    <location>
        <begin position="252"/>
        <end position="401"/>
    </location>
</feature>
<dbReference type="Pfam" id="PF03194">
    <property type="entry name" value="LUC7"/>
    <property type="match status" value="1"/>
</dbReference>
<reference evidence="3" key="1">
    <citation type="submission" date="2021-06" db="EMBL/GenBank/DDBJ databases">
        <authorList>
            <person name="Hodson N. C."/>
            <person name="Mongue J. A."/>
            <person name="Jaron S. K."/>
        </authorList>
    </citation>
    <scope>NUCLEOTIDE SEQUENCE</scope>
</reference>
<sequence length="401" mass="47144">MSAHDQIRAMLDQLMGTSRNGEEEKITVKFDDPRVCKSFLLGCCPHEILASTAKRFCFIQSRNGHRNVIHSKCRIRMDLGECPKIHNLALRADYEKASKSKDYFYDLDALEQLSTFISDADRKTEQAKKRLAETQEELSTDVAVKADKVHELAEKIGESLAKAEQLGAEGFVDESINLMEEIENLRHQKSEAESEYRASIPAATYQQQKLRVCEVCCAYLGIHDNDRRLADHFGGKLHLGFIKIRDTLKEFQDTSEDRRRKRRDEYRHARNQDEAEAWGGRVTAGSKRDRESRDRDTRDHDRRDRDRRDRVRRDREDRHDSRSRDRDREKDRERSRSGRRHRSRSKSKDRKKSDDSKSKLLDQSDSKSRSRSHENDVKRKESRKKSKSRSRSRDRKRHSRS</sequence>
<comment type="caution">
    <text evidence="3">The sequence shown here is derived from an EMBL/GenBank/DDBJ whole genome shotgun (WGS) entry which is preliminary data.</text>
</comment>
<dbReference type="InterPro" id="IPR004882">
    <property type="entry name" value="Luc7-rel"/>
</dbReference>
<protein>
    <recommendedName>
        <fullName evidence="5">RNA-binding protein Luc7-like 2</fullName>
    </recommendedName>
</protein>
<dbReference type="OrthoDB" id="153872at2759"/>
<proteinExistence type="inferred from homology"/>
<feature type="compositionally biased region" description="Basic and acidic residues" evidence="2">
    <location>
        <begin position="351"/>
        <end position="379"/>
    </location>
</feature>
<dbReference type="AlphaFoldDB" id="A0A8J2PIB7"/>
<evidence type="ECO:0000313" key="3">
    <source>
        <dbReference type="EMBL" id="CAG7822854.1"/>
    </source>
</evidence>